<dbReference type="SUPFAM" id="SSF103473">
    <property type="entry name" value="MFS general substrate transporter"/>
    <property type="match status" value="1"/>
</dbReference>
<accession>A0A1Q3E398</accession>
<evidence type="ECO:0000256" key="3">
    <source>
        <dbReference type="ARBA" id="ARBA00022448"/>
    </source>
</evidence>
<feature type="transmembrane region" description="Helical" evidence="11">
    <location>
        <begin position="801"/>
        <end position="820"/>
    </location>
</feature>
<gene>
    <name evidence="13" type="ORF">LENED_003348</name>
</gene>
<feature type="transmembrane region" description="Helical" evidence="11">
    <location>
        <begin position="493"/>
        <end position="515"/>
    </location>
</feature>
<keyword evidence="4" id="KW-0285">Flavoprotein</keyword>
<dbReference type="PANTHER" id="PTHR48022">
    <property type="entry name" value="PLASTIDIC GLUCOSE TRANSPORTER 4"/>
    <property type="match status" value="1"/>
</dbReference>
<evidence type="ECO:0000256" key="6">
    <source>
        <dbReference type="ARBA" id="ARBA00022827"/>
    </source>
</evidence>
<evidence type="ECO:0000256" key="2">
    <source>
        <dbReference type="ARBA" id="ARBA00010992"/>
    </source>
</evidence>
<protein>
    <submittedName>
        <fullName evidence="13">Mfs monosaccharide</fullName>
    </submittedName>
</protein>
<evidence type="ECO:0000256" key="11">
    <source>
        <dbReference type="SAM" id="Phobius"/>
    </source>
</evidence>
<evidence type="ECO:0000313" key="14">
    <source>
        <dbReference type="Proteomes" id="UP000188533"/>
    </source>
</evidence>
<dbReference type="InterPro" id="IPR050360">
    <property type="entry name" value="MFS_Sugar_Transporters"/>
</dbReference>
<feature type="transmembrane region" description="Helical" evidence="11">
    <location>
        <begin position="442"/>
        <end position="461"/>
    </location>
</feature>
<dbReference type="PROSITE" id="PS00216">
    <property type="entry name" value="SUGAR_TRANSPORT_1"/>
    <property type="match status" value="1"/>
</dbReference>
<keyword evidence="7 11" id="KW-1133">Transmembrane helix</keyword>
<dbReference type="PANTHER" id="PTHR48022:SF14">
    <property type="entry name" value="MAJOR FACILITATOR SUPERFAMILY (MFS) PROFILE DOMAIN-CONTAINING PROTEIN-RELATED"/>
    <property type="match status" value="1"/>
</dbReference>
<evidence type="ECO:0000256" key="9">
    <source>
        <dbReference type="ARBA" id="ARBA00023136"/>
    </source>
</evidence>
<name>A0A1Q3E398_LENED</name>
<dbReference type="Pfam" id="PF01494">
    <property type="entry name" value="FAD_binding_3"/>
    <property type="match status" value="2"/>
</dbReference>
<feature type="transmembrane region" description="Helical" evidence="11">
    <location>
        <begin position="468"/>
        <end position="487"/>
    </location>
</feature>
<dbReference type="InterPro" id="IPR020846">
    <property type="entry name" value="MFS_dom"/>
</dbReference>
<comment type="catalytic activity">
    <reaction evidence="10">
        <text>myo-inositol(out) + H(+)(out) = myo-inositol(in) + H(+)(in)</text>
        <dbReference type="Rhea" id="RHEA:60364"/>
        <dbReference type="ChEBI" id="CHEBI:15378"/>
        <dbReference type="ChEBI" id="CHEBI:17268"/>
    </reaction>
</comment>
<keyword evidence="9 11" id="KW-0472">Membrane</keyword>
<keyword evidence="5 11" id="KW-0812">Transmembrane</keyword>
<dbReference type="Proteomes" id="UP000188533">
    <property type="component" value="Unassembled WGS sequence"/>
</dbReference>
<keyword evidence="6" id="KW-0274">FAD</keyword>
<feature type="transmembrane region" description="Helical" evidence="11">
    <location>
        <begin position="734"/>
        <end position="753"/>
    </location>
</feature>
<keyword evidence="3" id="KW-0813">Transport</keyword>
<dbReference type="InterPro" id="IPR036259">
    <property type="entry name" value="MFS_trans_sf"/>
</dbReference>
<reference evidence="13 14" key="1">
    <citation type="submission" date="2016-08" db="EMBL/GenBank/DDBJ databases">
        <authorList>
            <consortium name="Lentinula edodes genome sequencing consortium"/>
            <person name="Sakamoto Y."/>
            <person name="Nakade K."/>
            <person name="Sato S."/>
            <person name="Yoshida Y."/>
            <person name="Miyazaki K."/>
            <person name="Natsume S."/>
            <person name="Konno N."/>
        </authorList>
    </citation>
    <scope>NUCLEOTIDE SEQUENCE [LARGE SCALE GENOMIC DNA]</scope>
    <source>
        <strain evidence="13 14">NBRC 111202</strain>
    </source>
</reference>
<evidence type="ECO:0000256" key="4">
    <source>
        <dbReference type="ARBA" id="ARBA00022630"/>
    </source>
</evidence>
<keyword evidence="8" id="KW-0560">Oxidoreductase</keyword>
<dbReference type="InterPro" id="IPR003663">
    <property type="entry name" value="Sugar/inositol_transpt"/>
</dbReference>
<dbReference type="GO" id="GO:0005351">
    <property type="term" value="F:carbohydrate:proton symporter activity"/>
    <property type="evidence" value="ECO:0007669"/>
    <property type="project" value="TreeGrafter"/>
</dbReference>
<reference evidence="13 14" key="2">
    <citation type="submission" date="2017-02" db="EMBL/GenBank/DDBJ databases">
        <title>A genome survey and senescence transcriptome analysis in Lentinula edodes.</title>
        <authorList>
            <person name="Sakamoto Y."/>
            <person name="Nakade K."/>
            <person name="Sato S."/>
            <person name="Yoshida Y."/>
            <person name="Miyazaki K."/>
            <person name="Natsume S."/>
            <person name="Konno N."/>
        </authorList>
    </citation>
    <scope>NUCLEOTIDE SEQUENCE [LARGE SCALE GENOMIC DNA]</scope>
    <source>
        <strain evidence="13 14">NBRC 111202</strain>
    </source>
</reference>
<keyword evidence="14" id="KW-1185">Reference proteome</keyword>
<evidence type="ECO:0000256" key="10">
    <source>
        <dbReference type="ARBA" id="ARBA00049119"/>
    </source>
</evidence>
<dbReference type="InterPro" id="IPR002938">
    <property type="entry name" value="FAD-bd"/>
</dbReference>
<dbReference type="AlphaFoldDB" id="A0A1Q3E398"/>
<evidence type="ECO:0000256" key="7">
    <source>
        <dbReference type="ARBA" id="ARBA00022989"/>
    </source>
</evidence>
<dbReference type="FunFam" id="1.20.1250.20:FF:000134">
    <property type="entry name" value="MFS sugar transporter protein"/>
    <property type="match status" value="1"/>
</dbReference>
<feature type="transmembrane region" description="Helical" evidence="11">
    <location>
        <begin position="663"/>
        <end position="687"/>
    </location>
</feature>
<dbReference type="PROSITE" id="PS00217">
    <property type="entry name" value="SUGAR_TRANSPORT_2"/>
    <property type="match status" value="1"/>
</dbReference>
<dbReference type="PROSITE" id="PS50850">
    <property type="entry name" value="MFS"/>
    <property type="match status" value="1"/>
</dbReference>
<dbReference type="GO" id="GO:0071949">
    <property type="term" value="F:FAD binding"/>
    <property type="evidence" value="ECO:0007669"/>
    <property type="project" value="InterPro"/>
</dbReference>
<comment type="caution">
    <text evidence="13">The sequence shown here is derived from an EMBL/GenBank/DDBJ whole genome shotgun (WGS) entry which is preliminary data.</text>
</comment>
<comment type="similarity">
    <text evidence="2">Belongs to the major facilitator superfamily. Sugar transporter (TC 2.A.1.1) family.</text>
</comment>
<organism evidence="13 14">
    <name type="scientific">Lentinula edodes</name>
    <name type="common">Shiitake mushroom</name>
    <name type="synonym">Lentinus edodes</name>
    <dbReference type="NCBI Taxonomy" id="5353"/>
    <lineage>
        <taxon>Eukaryota</taxon>
        <taxon>Fungi</taxon>
        <taxon>Dikarya</taxon>
        <taxon>Basidiomycota</taxon>
        <taxon>Agaricomycotina</taxon>
        <taxon>Agaricomycetes</taxon>
        <taxon>Agaricomycetidae</taxon>
        <taxon>Agaricales</taxon>
        <taxon>Marasmiineae</taxon>
        <taxon>Omphalotaceae</taxon>
        <taxon>Lentinula</taxon>
    </lineage>
</organism>
<dbReference type="EMBL" id="BDGU01000072">
    <property type="protein sequence ID" value="GAW01737.1"/>
    <property type="molecule type" value="Genomic_DNA"/>
</dbReference>
<sequence length="900" mass="98967">MSNTKKLRIAIIGGGIGGLTCAVALRDCPNIELTLYEQAAQITEIGAGITVWPRTWMFLKSMGLEEDLLTILPEGYSDEPKLAFEFRMSDRKDGFTFHKIYAKGGALCFHRQEIQKTLLKHVPEHCRIHLSHRLSRCEESEDCVKMYFENGLEETCDILIGADGIKSVTRELFQNNGIFYTGSQVFRGLIPKDDFAKSYPTHKALDGPIQYLDEGKPVDGPTIRSATTEEALHEFSGWEVEVGQLLGSIEKPSRWVIRDLRPMKTYVSRRIALVGDSCHNMTPHLGAGAGQAMEDGYVLGRLFSTAGPEKWERILQAYNHLRFMSALRPAYQAIPSSSDFCSDGSGTYSRLPNDAANSETRQLLNGEPVVHSSTHGGQITVHPNGHSYTYTYGPKGLAGLALNRYALLCAVFASIGGLSFGYDQGVDFMTRWPISPLEEGFMTAVLELGALVGALCAGIFADNYSRRFSMFISCIIFCIGSTLQCGARSLLHLFIGRAIGGVGVGALSTLSPLYMAEISPPEVRGSLMALEQFAIVLGVVLGFWLGYFTRDIPGSASWRIPLGVQIIPAVILILGCTFLPASPRLLVLQGRYDEAIASLAQLRLRSLAEAQEDPLIQIEFLEMRVEAAMIHRRFGTAENSKSALSAEWIAWKRLFGKNYRDRTMVGILIAFFQQWSGINALLYYGPILVRNIGLSGGNVTLLVSGGIGIVQFLAVLPVIAYIDKWGRRPLLRGGSIAMTCSHFSISILIILFASDWTAHSTAAWIGVGFVYTFTAAYGMSFGPVAWVLPSEVFPLSMRSKGVALSTASVWVNNFLIGLITPVTLEWSAAGTFMMFAVASFLAYIWVTYNVPETANVSLEEIDEMFKSSAGREESILKAQIEEDLGLRALIVRLARDEVRD</sequence>
<feature type="transmembrane region" description="Helical" evidence="11">
    <location>
        <begin position="826"/>
        <end position="846"/>
    </location>
</feature>
<dbReference type="Pfam" id="PF00083">
    <property type="entry name" value="Sugar_tr"/>
    <property type="match status" value="1"/>
</dbReference>
<dbReference type="InterPro" id="IPR005829">
    <property type="entry name" value="Sugar_transporter_CS"/>
</dbReference>
<dbReference type="STRING" id="5353.A0A1Q3E398"/>
<evidence type="ECO:0000256" key="8">
    <source>
        <dbReference type="ARBA" id="ARBA00023002"/>
    </source>
</evidence>
<dbReference type="Gene3D" id="1.20.1250.20">
    <property type="entry name" value="MFS general substrate transporter like domains"/>
    <property type="match status" value="1"/>
</dbReference>
<dbReference type="GO" id="GO:0016020">
    <property type="term" value="C:membrane"/>
    <property type="evidence" value="ECO:0007669"/>
    <property type="project" value="UniProtKB-SubCell"/>
</dbReference>
<dbReference type="InterPro" id="IPR036188">
    <property type="entry name" value="FAD/NAD-bd_sf"/>
</dbReference>
<feature type="transmembrane region" description="Helical" evidence="11">
    <location>
        <begin position="765"/>
        <end position="789"/>
    </location>
</feature>
<dbReference type="Gene3D" id="3.50.50.60">
    <property type="entry name" value="FAD/NAD(P)-binding domain"/>
    <property type="match status" value="1"/>
</dbReference>
<dbReference type="NCBIfam" id="TIGR00879">
    <property type="entry name" value="SP"/>
    <property type="match status" value="1"/>
</dbReference>
<proteinExistence type="inferred from homology"/>
<evidence type="ECO:0000259" key="12">
    <source>
        <dbReference type="PROSITE" id="PS50850"/>
    </source>
</evidence>
<feature type="transmembrane region" description="Helical" evidence="11">
    <location>
        <begin position="560"/>
        <end position="581"/>
    </location>
</feature>
<dbReference type="PRINTS" id="PR00171">
    <property type="entry name" value="SUGRTRNSPORT"/>
</dbReference>
<evidence type="ECO:0000313" key="13">
    <source>
        <dbReference type="EMBL" id="GAW01737.1"/>
    </source>
</evidence>
<dbReference type="SUPFAM" id="SSF51905">
    <property type="entry name" value="FAD/NAD(P)-binding domain"/>
    <property type="match status" value="1"/>
</dbReference>
<feature type="transmembrane region" description="Helical" evidence="11">
    <location>
        <begin position="699"/>
        <end position="722"/>
    </location>
</feature>
<evidence type="ECO:0000256" key="5">
    <source>
        <dbReference type="ARBA" id="ARBA00022692"/>
    </source>
</evidence>
<dbReference type="InterPro" id="IPR005828">
    <property type="entry name" value="MFS_sugar_transport-like"/>
</dbReference>
<feature type="transmembrane region" description="Helical" evidence="11">
    <location>
        <begin position="405"/>
        <end position="422"/>
    </location>
</feature>
<feature type="transmembrane region" description="Helical" evidence="11">
    <location>
        <begin position="527"/>
        <end position="548"/>
    </location>
</feature>
<feature type="domain" description="Major facilitator superfamily (MFS) profile" evidence="12">
    <location>
        <begin position="402"/>
        <end position="854"/>
    </location>
</feature>
<evidence type="ECO:0000256" key="1">
    <source>
        <dbReference type="ARBA" id="ARBA00004141"/>
    </source>
</evidence>
<dbReference type="GO" id="GO:0016491">
    <property type="term" value="F:oxidoreductase activity"/>
    <property type="evidence" value="ECO:0007669"/>
    <property type="project" value="UniProtKB-KW"/>
</dbReference>
<comment type="subcellular location">
    <subcellularLocation>
        <location evidence="1">Membrane</location>
        <topology evidence="1">Multi-pass membrane protein</topology>
    </subcellularLocation>
</comment>